<dbReference type="PROSITE" id="PS51704">
    <property type="entry name" value="GP_PDE"/>
    <property type="match status" value="1"/>
</dbReference>
<keyword evidence="3" id="KW-1185">Reference proteome</keyword>
<evidence type="ECO:0000313" key="3">
    <source>
        <dbReference type="Proteomes" id="UP000019248"/>
    </source>
</evidence>
<dbReference type="GO" id="GO:0008081">
    <property type="term" value="F:phosphoric diester hydrolase activity"/>
    <property type="evidence" value="ECO:0007669"/>
    <property type="project" value="InterPro"/>
</dbReference>
<dbReference type="PANTHER" id="PTHR46211:SF1">
    <property type="entry name" value="GLYCEROPHOSPHODIESTER PHOSPHODIESTERASE, CYTOPLASMIC"/>
    <property type="match status" value="1"/>
</dbReference>
<dbReference type="PATRIC" id="fig|1265816.5.peg.2879"/>
<dbReference type="PANTHER" id="PTHR46211">
    <property type="entry name" value="GLYCEROPHOSPHORYL DIESTER PHOSPHODIESTERASE"/>
    <property type="match status" value="1"/>
</dbReference>
<dbReference type="PROSITE" id="PS50007">
    <property type="entry name" value="PIPLC_X_DOMAIN"/>
    <property type="match status" value="1"/>
</dbReference>
<evidence type="ECO:0000259" key="1">
    <source>
        <dbReference type="PROSITE" id="PS51704"/>
    </source>
</evidence>
<comment type="caution">
    <text evidence="2">The sequence shown here is derived from an EMBL/GenBank/DDBJ whole genome shotgun (WGS) entry which is preliminary data.</text>
</comment>
<dbReference type="Gene3D" id="3.20.20.190">
    <property type="entry name" value="Phosphatidylinositol (PI) phosphodiesterase"/>
    <property type="match status" value="1"/>
</dbReference>
<sequence length="242" mass="27382">MTEIFAHRGSKGTHPENTIPAFLEAVRVGADGIELDVQLSKDGVPVVIHDDTVNRTTNGSGLVRELTLKELKKLDAHQGYRKHLAALFKKTKIPTLQEALQTLNKYPLILNIELKTDVYDYPGIEAKVLEQCKKNVGSLSFLFCSFNIETLRRLRELDSEIKLSAITGLEFEEALEQKEGLRLDSINPPYKIRNNGAFVGVPTRCWTANQDRQIETLFSENVLGFMTDFPEKAVKLRKKRNK</sequence>
<dbReference type="RefSeq" id="WP_036101719.1">
    <property type="nucleotide sequence ID" value="NZ_AODL01000029.1"/>
</dbReference>
<gene>
    <name evidence="2" type="ORF">PRIP_14573</name>
</gene>
<feature type="domain" description="GP-PDE" evidence="1">
    <location>
        <begin position="2"/>
        <end position="237"/>
    </location>
</feature>
<protein>
    <submittedName>
        <fullName evidence="2">Glycerophosphoryl diester phosphodiesterase</fullName>
    </submittedName>
</protein>
<dbReference type="InterPro" id="IPR030395">
    <property type="entry name" value="GP_PDE_dom"/>
</dbReference>
<dbReference type="OrthoDB" id="384721at2"/>
<dbReference type="CDD" id="cd08563">
    <property type="entry name" value="GDPD_TtGDE_like"/>
    <property type="match status" value="1"/>
</dbReference>
<dbReference type="AlphaFoldDB" id="W7D5E4"/>
<dbReference type="GO" id="GO:0006629">
    <property type="term" value="P:lipid metabolic process"/>
    <property type="evidence" value="ECO:0007669"/>
    <property type="project" value="InterPro"/>
</dbReference>
<organism evidence="2 3">
    <name type="scientific">Listeria riparia FSL S10-1204</name>
    <dbReference type="NCBI Taxonomy" id="1265816"/>
    <lineage>
        <taxon>Bacteria</taxon>
        <taxon>Bacillati</taxon>
        <taxon>Bacillota</taxon>
        <taxon>Bacilli</taxon>
        <taxon>Bacillales</taxon>
        <taxon>Listeriaceae</taxon>
        <taxon>Listeria</taxon>
    </lineage>
</organism>
<dbReference type="EMBL" id="AODL01000029">
    <property type="protein sequence ID" value="EUJ43036.1"/>
    <property type="molecule type" value="Genomic_DNA"/>
</dbReference>
<reference evidence="2 3" key="1">
    <citation type="journal article" date="2014" name="Int. J. Syst. Evol. Microbiol.">
        <title>Listeria floridensis sp. nov., Listeria aquatica sp. nov., Listeria cornellensis sp. nov., Listeria riparia sp. nov. and Listeria grandensis sp. nov., from agricultural and natural environments.</title>
        <authorList>
            <person name="den Bakker H.C."/>
            <person name="Warchocki S."/>
            <person name="Wright E.M."/>
            <person name="Allred A.F."/>
            <person name="Ahlstrom C."/>
            <person name="Manuel C.S."/>
            <person name="Stasiewicz M.J."/>
            <person name="Burrell A."/>
            <person name="Roof S."/>
            <person name="Strawn L."/>
            <person name="Fortes E.D."/>
            <person name="Nightingale K.K."/>
            <person name="Kephart D."/>
            <person name="Wiedmann M."/>
        </authorList>
    </citation>
    <scope>NUCLEOTIDE SEQUENCE [LARGE SCALE GENOMIC DNA]</scope>
    <source>
        <strain evidence="2 3">FSL S10-1204</strain>
    </source>
</reference>
<dbReference type="Pfam" id="PF03009">
    <property type="entry name" value="GDPD"/>
    <property type="match status" value="1"/>
</dbReference>
<name>W7D5E4_9LIST</name>
<accession>W7D5E4</accession>
<dbReference type="Proteomes" id="UP000019248">
    <property type="component" value="Unassembled WGS sequence"/>
</dbReference>
<dbReference type="SUPFAM" id="SSF51695">
    <property type="entry name" value="PLC-like phosphodiesterases"/>
    <property type="match status" value="1"/>
</dbReference>
<dbReference type="InterPro" id="IPR017946">
    <property type="entry name" value="PLC-like_Pdiesterase_TIM-brl"/>
</dbReference>
<evidence type="ECO:0000313" key="2">
    <source>
        <dbReference type="EMBL" id="EUJ43036.1"/>
    </source>
</evidence>
<proteinExistence type="predicted"/>